<dbReference type="AlphaFoldDB" id="A0A0P7X975"/>
<comment type="caution">
    <text evidence="2">The sequence shown here is derived from an EMBL/GenBank/DDBJ whole genome shotgun (WGS) entry which is preliminary data.</text>
</comment>
<proteinExistence type="predicted"/>
<accession>A0A0P7X975</accession>
<dbReference type="Proteomes" id="UP000050421">
    <property type="component" value="Unassembled WGS sequence"/>
</dbReference>
<evidence type="ECO:0000313" key="2">
    <source>
        <dbReference type="EMBL" id="KPQ11742.1"/>
    </source>
</evidence>
<evidence type="ECO:0000313" key="3">
    <source>
        <dbReference type="Proteomes" id="UP000050421"/>
    </source>
</evidence>
<organism evidence="2 3">
    <name type="scientific">Algoriphagus marincola HL-49</name>
    <dbReference type="NCBI Taxonomy" id="1305737"/>
    <lineage>
        <taxon>Bacteria</taxon>
        <taxon>Pseudomonadati</taxon>
        <taxon>Bacteroidota</taxon>
        <taxon>Cytophagia</taxon>
        <taxon>Cytophagales</taxon>
        <taxon>Cyclobacteriaceae</taxon>
        <taxon>Algoriphagus</taxon>
    </lineage>
</organism>
<evidence type="ECO:0000256" key="1">
    <source>
        <dbReference type="SAM" id="MobiDB-lite"/>
    </source>
</evidence>
<reference evidence="2 3" key="1">
    <citation type="submission" date="2015-09" db="EMBL/GenBank/DDBJ databases">
        <title>Identification and resolution of microdiversity through metagenomic sequencing of parallel consortia.</title>
        <authorList>
            <person name="Nelson W.C."/>
            <person name="Romine M.F."/>
            <person name="Lindemann S.R."/>
        </authorList>
    </citation>
    <scope>NUCLEOTIDE SEQUENCE [LARGE SCALE GENOMIC DNA]</scope>
    <source>
        <strain evidence="2">HL-49</strain>
    </source>
</reference>
<dbReference type="EMBL" id="LJXT01000118">
    <property type="protein sequence ID" value="KPQ11742.1"/>
    <property type="molecule type" value="Genomic_DNA"/>
</dbReference>
<dbReference type="STRING" id="1305737.GCA_000526355_01181"/>
<dbReference type="PATRIC" id="fig|1305737.6.peg.3755"/>
<feature type="compositionally biased region" description="Basic and acidic residues" evidence="1">
    <location>
        <begin position="31"/>
        <end position="43"/>
    </location>
</feature>
<dbReference type="eggNOG" id="ENOG5032UDV">
    <property type="taxonomic scope" value="Bacteria"/>
</dbReference>
<gene>
    <name evidence="2" type="ORF">HLUCCX10_15040</name>
</gene>
<name>A0A0P7X975_9BACT</name>
<sequence>MESDSLHSLKLLLNEDLYLVPEEIDQILSPEKTEPRKEVKKETTPTYDQAPPVDDSSVADEVKEPIPPIVRGQFAKGILILHEEDELADEVMDMLSKMVSAVNHSMSDVGLLSSEELKGKSLEDFQAINAHKVIKFGKISHPINALPIPSYQIKTEEETEYLFADSLTQISMDRALKKKLWENLQTLFNIS</sequence>
<protein>
    <submittedName>
        <fullName evidence="2">Uncharacterized protein</fullName>
    </submittedName>
</protein>
<feature type="region of interest" description="Disordered" evidence="1">
    <location>
        <begin position="29"/>
        <end position="60"/>
    </location>
</feature>
<dbReference type="OrthoDB" id="824384at2"/>